<accession>A0A9Q1QYA0</accession>
<keyword evidence="3" id="KW-1185">Reference proteome</keyword>
<proteinExistence type="predicted"/>
<reference evidence="3" key="1">
    <citation type="journal article" date="2023" name="Proc. Natl. Acad. Sci. U.S.A.">
        <title>Genomic and structural basis for evolution of tropane alkaloid biosynthesis.</title>
        <authorList>
            <person name="Wanga Y.-J."/>
            <person name="Taina T."/>
            <person name="Yua J.-Y."/>
            <person name="Lia J."/>
            <person name="Xua B."/>
            <person name="Chenc J."/>
            <person name="D'Auriad J.C."/>
            <person name="Huanga J.-P."/>
            <person name="Huanga S.-X."/>
        </authorList>
    </citation>
    <scope>NUCLEOTIDE SEQUENCE [LARGE SCALE GENOMIC DNA]</scope>
    <source>
        <strain evidence="3">cv. KIB-2019</strain>
    </source>
</reference>
<comment type="caution">
    <text evidence="2">The sequence shown here is derived from an EMBL/GenBank/DDBJ whole genome shotgun (WGS) entry which is preliminary data.</text>
</comment>
<gene>
    <name evidence="2" type="ORF">K7X08_036662</name>
</gene>
<feature type="coiled-coil region" evidence="1">
    <location>
        <begin position="102"/>
        <end position="157"/>
    </location>
</feature>
<dbReference type="EMBL" id="JAJAGQ010000022">
    <property type="protein sequence ID" value="KAJ8529827.1"/>
    <property type="molecule type" value="Genomic_DNA"/>
</dbReference>
<evidence type="ECO:0000313" key="3">
    <source>
        <dbReference type="Proteomes" id="UP001152561"/>
    </source>
</evidence>
<dbReference type="Proteomes" id="UP001152561">
    <property type="component" value="Unassembled WGS sequence"/>
</dbReference>
<evidence type="ECO:0000256" key="1">
    <source>
        <dbReference type="SAM" id="Coils"/>
    </source>
</evidence>
<protein>
    <submittedName>
        <fullName evidence="2">Uncharacterized protein</fullName>
    </submittedName>
</protein>
<organism evidence="2 3">
    <name type="scientific">Anisodus acutangulus</name>
    <dbReference type="NCBI Taxonomy" id="402998"/>
    <lineage>
        <taxon>Eukaryota</taxon>
        <taxon>Viridiplantae</taxon>
        <taxon>Streptophyta</taxon>
        <taxon>Embryophyta</taxon>
        <taxon>Tracheophyta</taxon>
        <taxon>Spermatophyta</taxon>
        <taxon>Magnoliopsida</taxon>
        <taxon>eudicotyledons</taxon>
        <taxon>Gunneridae</taxon>
        <taxon>Pentapetalae</taxon>
        <taxon>asterids</taxon>
        <taxon>lamiids</taxon>
        <taxon>Solanales</taxon>
        <taxon>Solanaceae</taxon>
        <taxon>Solanoideae</taxon>
        <taxon>Hyoscyameae</taxon>
        <taxon>Anisodus</taxon>
    </lineage>
</organism>
<dbReference type="AlphaFoldDB" id="A0A9Q1QYA0"/>
<sequence length="201" mass="23227">MKTSKAKWMPKVELEQVKGNYIRAVNDLKLISEKNKALDENNGRLYEDVQDLIQELGEQKEVQQYQASKKDFLNVEIDRLTIELTILGTKRFVEQVAIKQDLEMSQDHIRQQAQRIEELKVELLVASRRNTEILAQLDQALAERDQALADVEAEVAQTMLKSEHITWNVRKFTLEQTRYGISDLNDKIFEANVVEDGPSVD</sequence>
<name>A0A9Q1QYA0_9SOLA</name>
<keyword evidence="1" id="KW-0175">Coiled coil</keyword>
<evidence type="ECO:0000313" key="2">
    <source>
        <dbReference type="EMBL" id="KAJ8529827.1"/>
    </source>
</evidence>